<dbReference type="eggNOG" id="KOG0955">
    <property type="taxonomic scope" value="Eukaryota"/>
</dbReference>
<dbReference type="STRING" id="981085.W9SKB2"/>
<protein>
    <submittedName>
        <fullName evidence="5">Bromodomain and PHD finger-containing protein 3</fullName>
    </submittedName>
</protein>
<dbReference type="Pfam" id="PF00439">
    <property type="entry name" value="Bromodomain"/>
    <property type="match status" value="1"/>
</dbReference>
<dbReference type="Gene3D" id="1.20.920.10">
    <property type="entry name" value="Bromodomain-like"/>
    <property type="match status" value="1"/>
</dbReference>
<dbReference type="PRINTS" id="PR00503">
    <property type="entry name" value="BROMODOMAIN"/>
</dbReference>
<evidence type="ECO:0000256" key="3">
    <source>
        <dbReference type="SAM" id="MobiDB-lite"/>
    </source>
</evidence>
<dbReference type="PANTHER" id="PTHR22881">
    <property type="entry name" value="BROMODOMAIN CONTAINING PROTEIN"/>
    <property type="match status" value="1"/>
</dbReference>
<dbReference type="SMART" id="SM00297">
    <property type="entry name" value="BROMO"/>
    <property type="match status" value="1"/>
</dbReference>
<evidence type="ECO:0000256" key="2">
    <source>
        <dbReference type="PROSITE-ProRule" id="PRU00035"/>
    </source>
</evidence>
<proteinExistence type="predicted"/>
<evidence type="ECO:0000313" key="5">
    <source>
        <dbReference type="EMBL" id="EXC35222.1"/>
    </source>
</evidence>
<evidence type="ECO:0000313" key="6">
    <source>
        <dbReference type="Proteomes" id="UP000030645"/>
    </source>
</evidence>
<feature type="region of interest" description="Disordered" evidence="3">
    <location>
        <begin position="368"/>
        <end position="394"/>
    </location>
</feature>
<dbReference type="InterPro" id="IPR001487">
    <property type="entry name" value="Bromodomain"/>
</dbReference>
<feature type="compositionally biased region" description="Polar residues" evidence="3">
    <location>
        <begin position="1"/>
        <end position="10"/>
    </location>
</feature>
<dbReference type="AlphaFoldDB" id="W9SKB2"/>
<gene>
    <name evidence="5" type="ORF">L484_022777</name>
</gene>
<keyword evidence="6" id="KW-1185">Reference proteome</keyword>
<dbReference type="PROSITE" id="PS50014">
    <property type="entry name" value="BROMODOMAIN_2"/>
    <property type="match status" value="1"/>
</dbReference>
<feature type="compositionally biased region" description="Basic and acidic residues" evidence="3">
    <location>
        <begin position="45"/>
        <end position="71"/>
    </location>
</feature>
<dbReference type="SUPFAM" id="SSF47370">
    <property type="entry name" value="Bromodomain"/>
    <property type="match status" value="1"/>
</dbReference>
<dbReference type="InterPro" id="IPR036427">
    <property type="entry name" value="Bromodomain-like_sf"/>
</dbReference>
<dbReference type="EMBL" id="KE346357">
    <property type="protein sequence ID" value="EXC35222.1"/>
    <property type="molecule type" value="Genomic_DNA"/>
</dbReference>
<feature type="compositionally biased region" description="Basic residues" evidence="3">
    <location>
        <begin position="17"/>
        <end position="26"/>
    </location>
</feature>
<feature type="region of interest" description="Disordered" evidence="3">
    <location>
        <begin position="1"/>
        <end position="76"/>
    </location>
</feature>
<evidence type="ECO:0000256" key="1">
    <source>
        <dbReference type="ARBA" id="ARBA00023117"/>
    </source>
</evidence>
<sequence length="394" mass="45124">MECEFGNQNAEGPASRTRSRKKRKIRPLQEVASASPPLKKGSGRSRHEDHQANSDQRIVQEKDSTKHEKQDLWSAPQSKPWLPEKRILELILDILQRRDSHEIFAEPVDPEEVEDYYEIIREPMDFGTMRAKLHEGMYQSFEQFEARAINELATKVFHLLKTHPERFELEFLESRRRNGRGPQGEAENSVCRTRPRIARNVKSSSVAIDESSKSTMSLSASSIIRKRAPLRNWCSGFSTYLDARDQEVSCGAGDDGRSRSIEAARRCTYEPWISFLDEKSSKKNQLELVIQQDISYRESLMLFAKDLGPVVQMVAGRKLLGWFPAQKSSFSMISSSNDGEPSSFDSVFSAPICQNFLDQIRRHPSIVENSRDRMDLDDDKKEEEMNIGDKMGTT</sequence>
<reference evidence="6" key="1">
    <citation type="submission" date="2013-01" db="EMBL/GenBank/DDBJ databases">
        <title>Draft Genome Sequence of a Mulberry Tree, Morus notabilis C.K. Schneid.</title>
        <authorList>
            <person name="He N."/>
            <person name="Zhao S."/>
        </authorList>
    </citation>
    <scope>NUCLEOTIDE SEQUENCE</scope>
</reference>
<dbReference type="PANTHER" id="PTHR22881:SF44">
    <property type="entry name" value="BROMO DOMAIN-CONTAINING PROTEIN"/>
    <property type="match status" value="1"/>
</dbReference>
<dbReference type="InterPro" id="IPR051831">
    <property type="entry name" value="Bromodomain_contain_prot"/>
</dbReference>
<name>W9SKB2_9ROSA</name>
<dbReference type="Proteomes" id="UP000030645">
    <property type="component" value="Unassembled WGS sequence"/>
</dbReference>
<keyword evidence="1 2" id="KW-0103">Bromodomain</keyword>
<organism evidence="5 6">
    <name type="scientific">Morus notabilis</name>
    <dbReference type="NCBI Taxonomy" id="981085"/>
    <lineage>
        <taxon>Eukaryota</taxon>
        <taxon>Viridiplantae</taxon>
        <taxon>Streptophyta</taxon>
        <taxon>Embryophyta</taxon>
        <taxon>Tracheophyta</taxon>
        <taxon>Spermatophyta</taxon>
        <taxon>Magnoliopsida</taxon>
        <taxon>eudicotyledons</taxon>
        <taxon>Gunneridae</taxon>
        <taxon>Pentapetalae</taxon>
        <taxon>rosids</taxon>
        <taxon>fabids</taxon>
        <taxon>Rosales</taxon>
        <taxon>Moraceae</taxon>
        <taxon>Moreae</taxon>
        <taxon>Morus</taxon>
    </lineage>
</organism>
<feature type="compositionally biased region" description="Basic and acidic residues" evidence="3">
    <location>
        <begin position="369"/>
        <end position="384"/>
    </location>
</feature>
<feature type="domain" description="Bromo" evidence="4">
    <location>
        <begin position="96"/>
        <end position="144"/>
    </location>
</feature>
<accession>W9SKB2</accession>
<evidence type="ECO:0000259" key="4">
    <source>
        <dbReference type="PROSITE" id="PS50014"/>
    </source>
</evidence>